<evidence type="ECO:0000313" key="1">
    <source>
        <dbReference type="EMBL" id="KAK8761697.1"/>
    </source>
</evidence>
<name>A0AAQ4DGV7_AMBAM</name>
<dbReference type="AlphaFoldDB" id="A0AAQ4DGV7"/>
<proteinExistence type="predicted"/>
<protein>
    <submittedName>
        <fullName evidence="1">Uncharacterized protein</fullName>
    </submittedName>
</protein>
<sequence length="86" mass="9745">MYFVEHAKINLLPYYSPLPLTKNLNLNLTTSDKFSFSWLEQPSCGSENERKHLVKSIKLMKNISAGEGGEFVLAISLTAVDRAELW</sequence>
<evidence type="ECO:0000313" key="2">
    <source>
        <dbReference type="Proteomes" id="UP001321473"/>
    </source>
</evidence>
<dbReference type="Proteomes" id="UP001321473">
    <property type="component" value="Unassembled WGS sequence"/>
</dbReference>
<keyword evidence="2" id="KW-1185">Reference proteome</keyword>
<dbReference type="EMBL" id="JARKHS020030840">
    <property type="protein sequence ID" value="KAK8761697.1"/>
    <property type="molecule type" value="Genomic_DNA"/>
</dbReference>
<reference evidence="1 2" key="1">
    <citation type="journal article" date="2023" name="Arcadia Sci">
        <title>De novo assembly of a long-read Amblyomma americanum tick genome.</title>
        <authorList>
            <person name="Chou S."/>
            <person name="Poskanzer K.E."/>
            <person name="Rollins M."/>
            <person name="Thuy-Boun P.S."/>
        </authorList>
    </citation>
    <scope>NUCLEOTIDE SEQUENCE [LARGE SCALE GENOMIC DNA]</scope>
    <source>
        <strain evidence="1">F_SG_1</strain>
        <tissue evidence="1">Salivary glands</tissue>
    </source>
</reference>
<organism evidence="1 2">
    <name type="scientific">Amblyomma americanum</name>
    <name type="common">Lone star tick</name>
    <dbReference type="NCBI Taxonomy" id="6943"/>
    <lineage>
        <taxon>Eukaryota</taxon>
        <taxon>Metazoa</taxon>
        <taxon>Ecdysozoa</taxon>
        <taxon>Arthropoda</taxon>
        <taxon>Chelicerata</taxon>
        <taxon>Arachnida</taxon>
        <taxon>Acari</taxon>
        <taxon>Parasitiformes</taxon>
        <taxon>Ixodida</taxon>
        <taxon>Ixodoidea</taxon>
        <taxon>Ixodidae</taxon>
        <taxon>Amblyomminae</taxon>
        <taxon>Amblyomma</taxon>
    </lineage>
</organism>
<comment type="caution">
    <text evidence="1">The sequence shown here is derived from an EMBL/GenBank/DDBJ whole genome shotgun (WGS) entry which is preliminary data.</text>
</comment>
<gene>
    <name evidence="1" type="ORF">V5799_027036</name>
</gene>
<accession>A0AAQ4DGV7</accession>